<gene>
    <name evidence="1" type="ORF">RUMHYD_03431</name>
</gene>
<dbReference type="PATRIC" id="fig|476272.21.peg.107"/>
<accession>C0CRB7</accession>
<dbReference type="EMBL" id="ACBZ01000181">
    <property type="protein sequence ID" value="EEG47684.1"/>
    <property type="molecule type" value="Genomic_DNA"/>
</dbReference>
<keyword evidence="2" id="KW-1185">Reference proteome</keyword>
<organism evidence="1 2">
    <name type="scientific">Blautia hydrogenotrophica (strain DSM 10507 / JCM 14656 / S5a33)</name>
    <name type="common">Ruminococcus hydrogenotrophicus</name>
    <dbReference type="NCBI Taxonomy" id="476272"/>
    <lineage>
        <taxon>Bacteria</taxon>
        <taxon>Bacillati</taxon>
        <taxon>Bacillota</taxon>
        <taxon>Clostridia</taxon>
        <taxon>Lachnospirales</taxon>
        <taxon>Lachnospiraceae</taxon>
        <taxon>Blautia</taxon>
    </lineage>
</organism>
<dbReference type="Proteomes" id="UP000003100">
    <property type="component" value="Unassembled WGS sequence"/>
</dbReference>
<reference evidence="1 2" key="1">
    <citation type="submission" date="2009-01" db="EMBL/GenBank/DDBJ databases">
        <authorList>
            <person name="Fulton L."/>
            <person name="Clifton S."/>
            <person name="Fulton B."/>
            <person name="Xu J."/>
            <person name="Minx P."/>
            <person name="Pepin K.H."/>
            <person name="Johnson M."/>
            <person name="Bhonagiri V."/>
            <person name="Nash W.E."/>
            <person name="Mardis E.R."/>
            <person name="Wilson R.K."/>
        </authorList>
    </citation>
    <scope>NUCLEOTIDE SEQUENCE [LARGE SCALE GENOMIC DNA]</scope>
    <source>
        <strain evidence="2">DSM 10507 / JCM 14656 / S5a33</strain>
    </source>
</reference>
<dbReference type="HOGENOM" id="CLU_1346930_0_0_9"/>
<name>C0CRB7_BLAHS</name>
<sequence>MKRRKMIMKKLKHQLKRHSFGMAIICILLAAAAVFGGFSVFAQQRAEQSVTNFQDRSQETLFKNYIYSAETVKTVCDKYDLDYDTVTVDEVFADRDRLDYTSAVALKLENGKKSLLSDGESTNIDTLEIYLNEVYAFDGGREIIEEACEKYKVSAKNGKISDFTVKQLMEIEKQAYETSPHPH</sequence>
<evidence type="ECO:0000313" key="1">
    <source>
        <dbReference type="EMBL" id="EEG47684.1"/>
    </source>
</evidence>
<comment type="caution">
    <text evidence="1">The sequence shown here is derived from an EMBL/GenBank/DDBJ whole genome shotgun (WGS) entry which is preliminary data.</text>
</comment>
<dbReference type="AlphaFoldDB" id="C0CRB7"/>
<evidence type="ECO:0000313" key="2">
    <source>
        <dbReference type="Proteomes" id="UP000003100"/>
    </source>
</evidence>
<proteinExistence type="predicted"/>
<reference evidence="1 2" key="2">
    <citation type="submission" date="2009-02" db="EMBL/GenBank/DDBJ databases">
        <title>Draft genome sequence of Blautia hydrogenotrophica DSM 10507 (Ruminococcus hydrogenotrophicus DSM 10507).</title>
        <authorList>
            <person name="Sudarsanam P."/>
            <person name="Ley R."/>
            <person name="Guruge J."/>
            <person name="Turnbaugh P.J."/>
            <person name="Mahowald M."/>
            <person name="Liep D."/>
            <person name="Gordon J."/>
        </authorList>
    </citation>
    <scope>NUCLEOTIDE SEQUENCE [LARGE SCALE GENOMIC DNA]</scope>
    <source>
        <strain evidence="2">DSM 10507 / JCM 14656 / S5a33</strain>
    </source>
</reference>
<dbReference type="eggNOG" id="ENOG5030GG7">
    <property type="taxonomic scope" value="Bacteria"/>
</dbReference>
<protein>
    <submittedName>
        <fullName evidence="1">Uncharacterized protein</fullName>
    </submittedName>
</protein>